<dbReference type="PANTHER" id="PTHR44591">
    <property type="entry name" value="STRESS RESPONSE REGULATOR PROTEIN 1"/>
    <property type="match status" value="1"/>
</dbReference>
<name>A0A329QNT0_9BACL</name>
<dbReference type="EMBL" id="QEVW01000012">
    <property type="protein sequence ID" value="RAW13521.1"/>
    <property type="molecule type" value="Genomic_DNA"/>
</dbReference>
<feature type="domain" description="Response regulatory" evidence="3">
    <location>
        <begin position="9"/>
        <end position="94"/>
    </location>
</feature>
<dbReference type="PROSITE" id="PS50110">
    <property type="entry name" value="RESPONSE_REGULATORY"/>
    <property type="match status" value="1"/>
</dbReference>
<accession>A0A329QNT0</accession>
<dbReference type="InterPro" id="IPR050595">
    <property type="entry name" value="Bact_response_regulator"/>
</dbReference>
<evidence type="ECO:0000259" key="3">
    <source>
        <dbReference type="PROSITE" id="PS50110"/>
    </source>
</evidence>
<evidence type="ECO:0000256" key="2">
    <source>
        <dbReference type="PROSITE-ProRule" id="PRU00169"/>
    </source>
</evidence>
<organism evidence="4 5">
    <name type="scientific">Paenibacillus taichungensis</name>
    <dbReference type="NCBI Taxonomy" id="484184"/>
    <lineage>
        <taxon>Bacteria</taxon>
        <taxon>Bacillati</taxon>
        <taxon>Bacillota</taxon>
        <taxon>Bacilli</taxon>
        <taxon>Bacillales</taxon>
        <taxon>Paenibacillaceae</taxon>
        <taxon>Paenibacillus</taxon>
    </lineage>
</organism>
<sequence length="94" mass="11025">MNGTLQQNRILIVDDDKRVRGLLRKYLEKEQFIVEEASLGWQALSKLHHDSYAMIILDWILPDIKGIEICQYLYGQLKHTRHVSDCQVRRGESS</sequence>
<dbReference type="InterPro" id="IPR011006">
    <property type="entry name" value="CheY-like_superfamily"/>
</dbReference>
<gene>
    <name evidence="4" type="ORF">DC345_19425</name>
</gene>
<comment type="caution">
    <text evidence="4">The sequence shown here is derived from an EMBL/GenBank/DDBJ whole genome shotgun (WGS) entry which is preliminary data.</text>
</comment>
<feature type="modified residue" description="4-aspartylphosphate" evidence="2">
    <location>
        <position position="58"/>
    </location>
</feature>
<dbReference type="Pfam" id="PF00072">
    <property type="entry name" value="Response_reg"/>
    <property type="match status" value="1"/>
</dbReference>
<dbReference type="InterPro" id="IPR001789">
    <property type="entry name" value="Sig_transdc_resp-reg_receiver"/>
</dbReference>
<protein>
    <recommendedName>
        <fullName evidence="3">Response regulatory domain-containing protein</fullName>
    </recommendedName>
</protein>
<evidence type="ECO:0000313" key="4">
    <source>
        <dbReference type="EMBL" id="RAW13521.1"/>
    </source>
</evidence>
<evidence type="ECO:0000256" key="1">
    <source>
        <dbReference type="ARBA" id="ARBA00022553"/>
    </source>
</evidence>
<dbReference type="GO" id="GO:0000160">
    <property type="term" value="P:phosphorelay signal transduction system"/>
    <property type="evidence" value="ECO:0007669"/>
    <property type="project" value="InterPro"/>
</dbReference>
<dbReference type="Gene3D" id="3.40.50.2300">
    <property type="match status" value="1"/>
</dbReference>
<dbReference type="SUPFAM" id="SSF52172">
    <property type="entry name" value="CheY-like"/>
    <property type="match status" value="1"/>
</dbReference>
<reference evidence="4 5" key="1">
    <citation type="submission" date="2018-04" db="EMBL/GenBank/DDBJ databases">
        <title>Paenibacillus taichungensis Genome sequencing and assembly.</title>
        <authorList>
            <person name="Xu J."/>
            <person name="Rensing C."/>
            <person name="Mazhar H.S."/>
        </authorList>
    </citation>
    <scope>NUCLEOTIDE SEQUENCE [LARGE SCALE GENOMIC DNA]</scope>
    <source>
        <strain evidence="4 5">NC1</strain>
    </source>
</reference>
<proteinExistence type="predicted"/>
<dbReference type="Proteomes" id="UP000250642">
    <property type="component" value="Unassembled WGS sequence"/>
</dbReference>
<keyword evidence="1 2" id="KW-0597">Phosphoprotein</keyword>
<dbReference type="PANTHER" id="PTHR44591:SF3">
    <property type="entry name" value="RESPONSE REGULATORY DOMAIN-CONTAINING PROTEIN"/>
    <property type="match status" value="1"/>
</dbReference>
<evidence type="ECO:0000313" key="5">
    <source>
        <dbReference type="Proteomes" id="UP000250642"/>
    </source>
</evidence>
<dbReference type="AlphaFoldDB" id="A0A329QNT0"/>